<proteinExistence type="predicted"/>
<gene>
    <name evidence="2" type="ORF">C1S65_09840</name>
</gene>
<evidence type="ECO:0000256" key="1">
    <source>
        <dbReference type="SAM" id="MobiDB-lite"/>
    </source>
</evidence>
<name>A0AAD0PEF0_PSEPU</name>
<sequence length="87" mass="9681">MLKNLRPAQSRWEQLSCSKSRSQPNSLWERDCPANTGVARARQRGVPFAGKPAPTGTCAPTGILPELKKPRYFYRGFSFTTDCSAYA</sequence>
<reference evidence="2 3" key="1">
    <citation type="submission" date="2018-06" db="EMBL/GenBank/DDBJ databases">
        <title>The genome of Pseudomonas putida NX-1, a lignin degrader.</title>
        <authorList>
            <person name="Xu Z."/>
        </authorList>
    </citation>
    <scope>NUCLEOTIDE SEQUENCE [LARGE SCALE GENOMIC DNA]</scope>
    <source>
        <strain evidence="2 3">NX-1</strain>
    </source>
</reference>
<dbReference type="AlphaFoldDB" id="A0AAD0PEF0"/>
<protein>
    <submittedName>
        <fullName evidence="2">Uncharacterized protein</fullName>
    </submittedName>
</protein>
<dbReference type="Proteomes" id="UP000251617">
    <property type="component" value="Chromosome"/>
</dbReference>
<feature type="compositionally biased region" description="Polar residues" evidence="1">
    <location>
        <begin position="11"/>
        <end position="26"/>
    </location>
</feature>
<dbReference type="EMBL" id="CP030750">
    <property type="protein sequence ID" value="AXA24398.1"/>
    <property type="molecule type" value="Genomic_DNA"/>
</dbReference>
<accession>A0AAD0PEF0</accession>
<evidence type="ECO:0000313" key="2">
    <source>
        <dbReference type="EMBL" id="AXA24398.1"/>
    </source>
</evidence>
<feature type="region of interest" description="Disordered" evidence="1">
    <location>
        <begin position="1"/>
        <end position="31"/>
    </location>
</feature>
<evidence type="ECO:0000313" key="3">
    <source>
        <dbReference type="Proteomes" id="UP000251617"/>
    </source>
</evidence>
<organism evidence="2 3">
    <name type="scientific">Pseudomonas putida</name>
    <name type="common">Arthrobacter siderocapsulatus</name>
    <dbReference type="NCBI Taxonomy" id="303"/>
    <lineage>
        <taxon>Bacteria</taxon>
        <taxon>Pseudomonadati</taxon>
        <taxon>Pseudomonadota</taxon>
        <taxon>Gammaproteobacteria</taxon>
        <taxon>Pseudomonadales</taxon>
        <taxon>Pseudomonadaceae</taxon>
        <taxon>Pseudomonas</taxon>
    </lineage>
</organism>